<keyword evidence="1" id="KW-1185">Reference proteome</keyword>
<evidence type="ECO:0000313" key="2">
    <source>
        <dbReference type="WBParaSite" id="MBELARI_LOCUS5784"/>
    </source>
</evidence>
<accession>A0AAF3FGJ8</accession>
<dbReference type="AlphaFoldDB" id="A0AAF3FGJ8"/>
<evidence type="ECO:0000313" key="1">
    <source>
        <dbReference type="Proteomes" id="UP000887575"/>
    </source>
</evidence>
<proteinExistence type="predicted"/>
<dbReference type="WBParaSite" id="MBELARI_LOCUS5784">
    <property type="protein sequence ID" value="MBELARI_LOCUS5784"/>
    <property type="gene ID" value="MBELARI_LOCUS5784"/>
</dbReference>
<dbReference type="Proteomes" id="UP000887575">
    <property type="component" value="Unassembled WGS sequence"/>
</dbReference>
<protein>
    <submittedName>
        <fullName evidence="2">Uncharacterized protein</fullName>
    </submittedName>
</protein>
<organism evidence="1 2">
    <name type="scientific">Mesorhabditis belari</name>
    <dbReference type="NCBI Taxonomy" id="2138241"/>
    <lineage>
        <taxon>Eukaryota</taxon>
        <taxon>Metazoa</taxon>
        <taxon>Ecdysozoa</taxon>
        <taxon>Nematoda</taxon>
        <taxon>Chromadorea</taxon>
        <taxon>Rhabditida</taxon>
        <taxon>Rhabditina</taxon>
        <taxon>Rhabditomorpha</taxon>
        <taxon>Rhabditoidea</taxon>
        <taxon>Rhabditidae</taxon>
        <taxon>Mesorhabditinae</taxon>
        <taxon>Mesorhabditis</taxon>
    </lineage>
</organism>
<reference evidence="2" key="1">
    <citation type="submission" date="2024-02" db="UniProtKB">
        <authorList>
            <consortium name="WormBaseParasite"/>
        </authorList>
    </citation>
    <scope>IDENTIFICATION</scope>
</reference>
<sequence>MMAQRLWIQAASNHPTALRPLPLRLPMPRKTISRSSRRSALAETEWIRLTIPTPHEPHRRGSKLMISSC</sequence>
<name>A0AAF3FGJ8_9BILA</name>